<dbReference type="InterPro" id="IPR005467">
    <property type="entry name" value="His_kinase_dom"/>
</dbReference>
<dbReference type="EC" id="2.7.13.3" evidence="3"/>
<dbReference type="InterPro" id="IPR003594">
    <property type="entry name" value="HATPase_dom"/>
</dbReference>
<evidence type="ECO:0000256" key="5">
    <source>
        <dbReference type="ARBA" id="ARBA00022679"/>
    </source>
</evidence>
<dbReference type="SMART" id="SM00304">
    <property type="entry name" value="HAMP"/>
    <property type="match status" value="1"/>
</dbReference>
<evidence type="ECO:0000256" key="2">
    <source>
        <dbReference type="ARBA" id="ARBA00004236"/>
    </source>
</evidence>
<keyword evidence="4" id="KW-0597">Phosphoprotein</keyword>
<evidence type="ECO:0000256" key="7">
    <source>
        <dbReference type="ARBA" id="ARBA00022777"/>
    </source>
</evidence>
<dbReference type="SUPFAM" id="SSF158472">
    <property type="entry name" value="HAMP domain-like"/>
    <property type="match status" value="1"/>
</dbReference>
<dbReference type="SMART" id="SM00388">
    <property type="entry name" value="HisKA"/>
    <property type="match status" value="1"/>
</dbReference>
<dbReference type="AlphaFoldDB" id="A0A367ESL8"/>
<evidence type="ECO:0000256" key="6">
    <source>
        <dbReference type="ARBA" id="ARBA00022692"/>
    </source>
</evidence>
<accession>A0A367ESL8</accession>
<feature type="domain" description="Histidine kinase" evidence="11">
    <location>
        <begin position="224"/>
        <end position="430"/>
    </location>
</feature>
<dbReference type="Proteomes" id="UP000253094">
    <property type="component" value="Unassembled WGS sequence"/>
</dbReference>
<dbReference type="InterPro" id="IPR036890">
    <property type="entry name" value="HATPase_C_sf"/>
</dbReference>
<keyword evidence="7" id="KW-0418">Kinase</keyword>
<evidence type="ECO:0000313" key="14">
    <source>
        <dbReference type="Proteomes" id="UP000253094"/>
    </source>
</evidence>
<dbReference type="InterPro" id="IPR003660">
    <property type="entry name" value="HAMP_dom"/>
</dbReference>
<comment type="caution">
    <text evidence="13">The sequence shown here is derived from an EMBL/GenBank/DDBJ whole genome shotgun (WGS) entry which is preliminary data.</text>
</comment>
<evidence type="ECO:0000256" key="8">
    <source>
        <dbReference type="ARBA" id="ARBA00022989"/>
    </source>
</evidence>
<comment type="subcellular location">
    <subcellularLocation>
        <location evidence="2">Cell membrane</location>
    </subcellularLocation>
</comment>
<dbReference type="EMBL" id="QOIL01000031">
    <property type="protein sequence ID" value="RCG20973.1"/>
    <property type="molecule type" value="Genomic_DNA"/>
</dbReference>
<keyword evidence="9" id="KW-0902">Two-component regulatory system</keyword>
<dbReference type="GO" id="GO:0005886">
    <property type="term" value="C:plasma membrane"/>
    <property type="evidence" value="ECO:0007669"/>
    <property type="project" value="UniProtKB-SubCell"/>
</dbReference>
<keyword evidence="8" id="KW-1133">Transmembrane helix</keyword>
<proteinExistence type="predicted"/>
<dbReference type="Gene3D" id="6.10.340.10">
    <property type="match status" value="1"/>
</dbReference>
<keyword evidence="6" id="KW-0812">Transmembrane</keyword>
<comment type="catalytic activity">
    <reaction evidence="1">
        <text>ATP + protein L-histidine = ADP + protein N-phospho-L-histidine.</text>
        <dbReference type="EC" id="2.7.13.3"/>
    </reaction>
</comment>
<sequence length="446" mass="48023">MIIFALLGTVIAAEIRTKMQDHIFRDTLNAATDWAGSVDPSDPPPPNPETGVTLLQLVDSHGRVLVASAAARGLPPLSSLKPPEGNRISDETACEPGRGCVLVTAVRVPPLATRLLWGGKPHYVYAGHPEPALLADDRLELITAAGTLLAAGLAAWATWWVVGRTLRPVAEIRARTAEITVSDLSKRVPQPPGRDEIAQLARTSNETLARLELAVEQQRHFASVVSHELRSPVAGLHTQLEEALMYPGSVEPKETYRAALSTTQRLQAIIDDVLTLARVRTTAPAAPEVIDLNQLVREEVAARVHGPPVHTHTSGDLRIMGNRIQIIGVLNNLLVNAQRHAAARVEVTTSRSGDEAVLTVTDDGDGIAPEDRQRVFEPFVRLDDGRRLDPGGSGLGLAICRAIAGAHHGSLHIADSPRGARFVLRLPLKYEPISVPRITPAPETRP</sequence>
<dbReference type="SUPFAM" id="SSF47384">
    <property type="entry name" value="Homodimeric domain of signal transducing histidine kinase"/>
    <property type="match status" value="1"/>
</dbReference>
<dbReference type="PROSITE" id="PS50109">
    <property type="entry name" value="HIS_KIN"/>
    <property type="match status" value="1"/>
</dbReference>
<dbReference type="InterPro" id="IPR050428">
    <property type="entry name" value="TCS_sensor_his_kinase"/>
</dbReference>
<keyword evidence="14" id="KW-1185">Reference proteome</keyword>
<feature type="domain" description="HAMP" evidence="12">
    <location>
        <begin position="163"/>
        <end position="216"/>
    </location>
</feature>
<dbReference type="InterPro" id="IPR003661">
    <property type="entry name" value="HisK_dim/P_dom"/>
</dbReference>
<reference evidence="13 14" key="1">
    <citation type="submission" date="2018-06" db="EMBL/GenBank/DDBJ databases">
        <title>Sphaerisporangium craniellae sp. nov., isolated from a marine sponge in the South China Sea.</title>
        <authorList>
            <person name="Li L."/>
        </authorList>
    </citation>
    <scope>NUCLEOTIDE SEQUENCE [LARGE SCALE GENOMIC DNA]</scope>
    <source>
        <strain evidence="13 14">CCTCC AA 208026</strain>
    </source>
</reference>
<evidence type="ECO:0000256" key="10">
    <source>
        <dbReference type="ARBA" id="ARBA00023136"/>
    </source>
</evidence>
<keyword evidence="10" id="KW-0472">Membrane</keyword>
<dbReference type="Pfam" id="PF02518">
    <property type="entry name" value="HATPase_c"/>
    <property type="match status" value="1"/>
</dbReference>
<dbReference type="PROSITE" id="PS50885">
    <property type="entry name" value="HAMP"/>
    <property type="match status" value="1"/>
</dbReference>
<name>A0A367ESL8_9ACTN</name>
<dbReference type="InterPro" id="IPR036097">
    <property type="entry name" value="HisK_dim/P_sf"/>
</dbReference>
<dbReference type="SMART" id="SM00387">
    <property type="entry name" value="HATPase_c"/>
    <property type="match status" value="1"/>
</dbReference>
<evidence type="ECO:0000256" key="3">
    <source>
        <dbReference type="ARBA" id="ARBA00012438"/>
    </source>
</evidence>
<evidence type="ECO:0000256" key="1">
    <source>
        <dbReference type="ARBA" id="ARBA00000085"/>
    </source>
</evidence>
<evidence type="ECO:0000259" key="12">
    <source>
        <dbReference type="PROSITE" id="PS50885"/>
    </source>
</evidence>
<protein>
    <recommendedName>
        <fullName evidence="3">histidine kinase</fullName>
        <ecNumber evidence="3">2.7.13.3</ecNumber>
    </recommendedName>
</protein>
<dbReference type="Pfam" id="PF00672">
    <property type="entry name" value="HAMP"/>
    <property type="match status" value="1"/>
</dbReference>
<evidence type="ECO:0000259" key="11">
    <source>
        <dbReference type="PROSITE" id="PS50109"/>
    </source>
</evidence>
<dbReference type="PANTHER" id="PTHR45436">
    <property type="entry name" value="SENSOR HISTIDINE KINASE YKOH"/>
    <property type="match status" value="1"/>
</dbReference>
<dbReference type="PANTHER" id="PTHR45436:SF5">
    <property type="entry name" value="SENSOR HISTIDINE KINASE TRCS"/>
    <property type="match status" value="1"/>
</dbReference>
<dbReference type="CDD" id="cd00082">
    <property type="entry name" value="HisKA"/>
    <property type="match status" value="1"/>
</dbReference>
<dbReference type="GO" id="GO:0000155">
    <property type="term" value="F:phosphorelay sensor kinase activity"/>
    <property type="evidence" value="ECO:0007669"/>
    <property type="project" value="InterPro"/>
</dbReference>
<evidence type="ECO:0000256" key="9">
    <source>
        <dbReference type="ARBA" id="ARBA00023012"/>
    </source>
</evidence>
<evidence type="ECO:0000256" key="4">
    <source>
        <dbReference type="ARBA" id="ARBA00022553"/>
    </source>
</evidence>
<dbReference type="Gene3D" id="1.10.287.130">
    <property type="match status" value="1"/>
</dbReference>
<dbReference type="SUPFAM" id="SSF55874">
    <property type="entry name" value="ATPase domain of HSP90 chaperone/DNA topoisomerase II/histidine kinase"/>
    <property type="match status" value="1"/>
</dbReference>
<evidence type="ECO:0000313" key="13">
    <source>
        <dbReference type="EMBL" id="RCG20973.1"/>
    </source>
</evidence>
<dbReference type="Gene3D" id="3.30.565.10">
    <property type="entry name" value="Histidine kinase-like ATPase, C-terminal domain"/>
    <property type="match status" value="1"/>
</dbReference>
<dbReference type="InterPro" id="IPR004358">
    <property type="entry name" value="Sig_transdc_His_kin-like_C"/>
</dbReference>
<organism evidence="13 14">
    <name type="scientific">Sphaerisporangium album</name>
    <dbReference type="NCBI Taxonomy" id="509200"/>
    <lineage>
        <taxon>Bacteria</taxon>
        <taxon>Bacillati</taxon>
        <taxon>Actinomycetota</taxon>
        <taxon>Actinomycetes</taxon>
        <taxon>Streptosporangiales</taxon>
        <taxon>Streptosporangiaceae</taxon>
        <taxon>Sphaerisporangium</taxon>
    </lineage>
</organism>
<keyword evidence="5" id="KW-0808">Transferase</keyword>
<gene>
    <name evidence="13" type="ORF">DQ384_36870</name>
</gene>
<dbReference type="CDD" id="cd06225">
    <property type="entry name" value="HAMP"/>
    <property type="match status" value="1"/>
</dbReference>
<dbReference type="PRINTS" id="PR00344">
    <property type="entry name" value="BCTRLSENSOR"/>
</dbReference>
<dbReference type="Pfam" id="PF00512">
    <property type="entry name" value="HisKA"/>
    <property type="match status" value="1"/>
</dbReference>